<keyword evidence="2" id="KW-1185">Reference proteome</keyword>
<evidence type="ECO:0008006" key="3">
    <source>
        <dbReference type="Google" id="ProtNLM"/>
    </source>
</evidence>
<dbReference type="Gene3D" id="3.40.50.300">
    <property type="entry name" value="P-loop containing nucleotide triphosphate hydrolases"/>
    <property type="match status" value="1"/>
</dbReference>
<sequence length="292" mass="31170">MRPAEAMSLMQRETRVAHGVVDPVLGGYAVAVGHNRIVGDSFVLREEGFACSYRKGDCITIQIDDPAKKGLLDLFLAGSVHSAIAAINGFTALHASAVEVDGKAIAFTGPSGAGKSTTAAALRSRGLPIVADDTLVVDMASGKPMCLPGHKRLKLWTDSVEMTGMPAFELVSEDYRKVFAAEEPSEIDHPLPLGAIVVVEAGAALAFEPVRGAARIALLDDDHYTSQHRIMAQGQDRAGRMKDLARLACAVPVFRFTRPLDPGCFANTHDFLVGTLSGIFRMDRQGADDQQV</sequence>
<comment type="caution">
    <text evidence="1">The sequence shown here is derived from an EMBL/GenBank/DDBJ whole genome shotgun (WGS) entry which is preliminary data.</text>
</comment>
<dbReference type="InterPro" id="IPR027417">
    <property type="entry name" value="P-loop_NTPase"/>
</dbReference>
<accession>A0A916YFA7</accession>
<name>A0A916YFA7_9SPHN</name>
<dbReference type="EMBL" id="BMIO01000004">
    <property type="protein sequence ID" value="GGD41057.1"/>
    <property type="molecule type" value="Genomic_DNA"/>
</dbReference>
<dbReference type="AlphaFoldDB" id="A0A916YFA7"/>
<evidence type="ECO:0000313" key="1">
    <source>
        <dbReference type="EMBL" id="GGD41057.1"/>
    </source>
</evidence>
<dbReference type="Proteomes" id="UP000598997">
    <property type="component" value="Unassembled WGS sequence"/>
</dbReference>
<evidence type="ECO:0000313" key="2">
    <source>
        <dbReference type="Proteomes" id="UP000598997"/>
    </source>
</evidence>
<protein>
    <recommendedName>
        <fullName evidence="3">Hpr(Ser) kinase/phosphatase</fullName>
    </recommendedName>
</protein>
<proteinExistence type="predicted"/>
<dbReference type="SUPFAM" id="SSF53795">
    <property type="entry name" value="PEP carboxykinase-like"/>
    <property type="match status" value="1"/>
</dbReference>
<reference evidence="1 2" key="1">
    <citation type="journal article" date="2014" name="Int. J. Syst. Evol. Microbiol.">
        <title>Complete genome sequence of Corynebacterium casei LMG S-19264T (=DSM 44701T), isolated from a smear-ripened cheese.</title>
        <authorList>
            <consortium name="US DOE Joint Genome Institute (JGI-PGF)"/>
            <person name="Walter F."/>
            <person name="Albersmeier A."/>
            <person name="Kalinowski J."/>
            <person name="Ruckert C."/>
        </authorList>
    </citation>
    <scope>NUCLEOTIDE SEQUENCE [LARGE SCALE GENOMIC DNA]</scope>
    <source>
        <strain evidence="1 2">CGMCC 1.15358</strain>
    </source>
</reference>
<gene>
    <name evidence="1" type="ORF">GCM10010989_13960</name>
</gene>
<dbReference type="SUPFAM" id="SSF52540">
    <property type="entry name" value="P-loop containing nucleoside triphosphate hydrolases"/>
    <property type="match status" value="1"/>
</dbReference>
<dbReference type="RefSeq" id="WP_156521822.1">
    <property type="nucleotide sequence ID" value="NZ_BMIO01000004.1"/>
</dbReference>
<organism evidence="1 2">
    <name type="scientific">Croceicoccus pelagius</name>
    <dbReference type="NCBI Taxonomy" id="1703341"/>
    <lineage>
        <taxon>Bacteria</taxon>
        <taxon>Pseudomonadati</taxon>
        <taxon>Pseudomonadota</taxon>
        <taxon>Alphaproteobacteria</taxon>
        <taxon>Sphingomonadales</taxon>
        <taxon>Erythrobacteraceae</taxon>
        <taxon>Croceicoccus</taxon>
    </lineage>
</organism>
<dbReference type="OrthoDB" id="3213869at2"/>